<evidence type="ECO:0000313" key="2">
    <source>
        <dbReference type="Proteomes" id="UP000015442"/>
    </source>
</evidence>
<proteinExistence type="predicted"/>
<sequence>MSSHTIFQNCKTQLKVFPLTTFNFKSQILNKDLGQNTSF</sequence>
<gene>
    <name evidence="1" type="ORF">LEP1GSC059_3722</name>
</gene>
<dbReference type="EMBL" id="AKWY02000018">
    <property type="protein sequence ID" value="EQA72345.1"/>
    <property type="molecule type" value="Genomic_DNA"/>
</dbReference>
<name>T0FS16_9LEPT</name>
<organism evidence="1 2">
    <name type="scientific">Leptospira noguchii serovar Panama str. CZ214</name>
    <dbReference type="NCBI Taxonomy" id="1001595"/>
    <lineage>
        <taxon>Bacteria</taxon>
        <taxon>Pseudomonadati</taxon>
        <taxon>Spirochaetota</taxon>
        <taxon>Spirochaetia</taxon>
        <taxon>Leptospirales</taxon>
        <taxon>Leptospiraceae</taxon>
        <taxon>Leptospira</taxon>
    </lineage>
</organism>
<evidence type="ECO:0000313" key="1">
    <source>
        <dbReference type="EMBL" id="EQA72345.1"/>
    </source>
</evidence>
<reference evidence="1 2" key="1">
    <citation type="submission" date="2013-05" db="EMBL/GenBank/DDBJ databases">
        <authorList>
            <person name="Harkins D.M."/>
            <person name="Durkin A.S."/>
            <person name="Brinkac L.M."/>
            <person name="Haft D.H."/>
            <person name="Selengut J.D."/>
            <person name="Sanka R."/>
            <person name="DePew J."/>
            <person name="Purushe J."/>
            <person name="Hartskeerl R.A."/>
            <person name="Ahmed A."/>
            <person name="van der Linden H."/>
            <person name="Goris M.G.A."/>
            <person name="Vinetz J.M."/>
            <person name="Sutton G.G."/>
            <person name="Nierman W.C."/>
            <person name="Fouts D.E."/>
        </authorList>
    </citation>
    <scope>NUCLEOTIDE SEQUENCE [LARGE SCALE GENOMIC DNA]</scope>
    <source>
        <strain evidence="1 2">CZ214</strain>
    </source>
</reference>
<comment type="caution">
    <text evidence="1">The sequence shown here is derived from an EMBL/GenBank/DDBJ whole genome shotgun (WGS) entry which is preliminary data.</text>
</comment>
<dbReference type="AlphaFoldDB" id="T0FS16"/>
<protein>
    <submittedName>
        <fullName evidence="1">Uncharacterized protein</fullName>
    </submittedName>
</protein>
<accession>T0FS16</accession>
<dbReference type="Proteomes" id="UP000015442">
    <property type="component" value="Unassembled WGS sequence"/>
</dbReference>